<proteinExistence type="predicted"/>
<keyword evidence="3 5" id="KW-0175">Coiled coil</keyword>
<evidence type="ECO:0000256" key="6">
    <source>
        <dbReference type="SAM" id="MobiDB-lite"/>
    </source>
</evidence>
<feature type="coiled-coil region" evidence="5">
    <location>
        <begin position="219"/>
        <end position="306"/>
    </location>
</feature>
<dbReference type="OMA" id="MQMKLAW"/>
<dbReference type="GO" id="GO:0005813">
    <property type="term" value="C:centrosome"/>
    <property type="evidence" value="ECO:0007669"/>
    <property type="project" value="UniProtKB-SubCell"/>
</dbReference>
<sequence>LAKSMDPTNLPTVPGTGIPGLDGARMEFQHMLTDLQRKCETYKSNYNVLKIEHSRYFLQDELLHIQGESKRLRSQQDKLQLQLAERSRELLDKKKETEELRLQVMTPKRLELLRAQVQQELEAPVRERFNKLEEEAEKYRSEFNKLRYAFTVLNSQFEHQKEEHVGVLEGQKMRYEMEIAHLKKEKENLVAQYKNVDPRFERKQVEVLLKEKTQLTMWLKGLQAEVDELQAKKDNSDQQVENIQLSQNRHLTESQAVVKSLESERQCMSLRLERMESELHLSQEQNNQLTGQLHKTKREMNSLTCQVRSSPSKHLKLSHKTEVDNVKLEFTRAKGEVERDCESLKGQKESLQSEVTGLKETLERHNKVLVEKEMEMVRKVKSVCDEEMYKTTALLEEKLELEQRLMEFEKQKAMQEMNQQAQKDEWQDQLRIAQTREESVRKELQGLNKLKQQSAKLEELERQKAEVIDIKEKNQELCVHLGTLSRSEAELMEANDRLREQLDILREENVRRGAEKCDAQVEDSKEREAKLEDKYSQLKNKLHRTALAEKKRRNLEEKKEQSLQSTIQLMREQIDERLMDYQQRHNEFRLLLFFFFFLPSHINFQVIMTCVKEEEQEQREIAQLRQRVDDLEKVQQRQMEELGCSEQKGCVEQKGQDNGPL</sequence>
<protein>
    <submittedName>
        <fullName evidence="7">Centrosomal protein of 83 kDa-like</fullName>
    </submittedName>
</protein>
<dbReference type="STRING" id="109280.ENSHCOP00000007740"/>
<feature type="coiled-coil region" evidence="5">
    <location>
        <begin position="129"/>
        <end position="192"/>
    </location>
</feature>
<accession>A0A3Q2XSF2</accession>
<name>A0A3Q2XSF2_HIPCM</name>
<comment type="subcellular location">
    <subcellularLocation>
        <location evidence="1">Cytoplasm</location>
        <location evidence="1">Cytoskeleton</location>
        <location evidence="1">Microtubule organizing center</location>
        <location evidence="1">Centrosome</location>
    </subcellularLocation>
</comment>
<evidence type="ECO:0000256" key="5">
    <source>
        <dbReference type="SAM" id="Coils"/>
    </source>
</evidence>
<feature type="region of interest" description="Disordered" evidence="6">
    <location>
        <begin position="1"/>
        <end position="21"/>
    </location>
</feature>
<dbReference type="GO" id="GO:0097539">
    <property type="term" value="C:ciliary transition fiber"/>
    <property type="evidence" value="ECO:0007669"/>
    <property type="project" value="TreeGrafter"/>
</dbReference>
<feature type="compositionally biased region" description="Polar residues" evidence="6">
    <location>
        <begin position="1"/>
        <end position="11"/>
    </location>
</feature>
<feature type="coiled-coil region" evidence="5">
    <location>
        <begin position="334"/>
        <end position="565"/>
    </location>
</feature>
<feature type="coiled-coil region" evidence="5">
    <location>
        <begin position="607"/>
        <end position="641"/>
    </location>
</feature>
<dbReference type="Proteomes" id="UP000264820">
    <property type="component" value="Unplaced"/>
</dbReference>
<dbReference type="GeneTree" id="ENSGT00980000199182"/>
<dbReference type="GO" id="GO:0005794">
    <property type="term" value="C:Golgi apparatus"/>
    <property type="evidence" value="ECO:0007669"/>
    <property type="project" value="TreeGrafter"/>
</dbReference>
<dbReference type="PANTHER" id="PTHR23170:SF2">
    <property type="entry name" value="CENTROSOMAL PROTEIN OF 83 KDA"/>
    <property type="match status" value="1"/>
</dbReference>
<dbReference type="GO" id="GO:0051660">
    <property type="term" value="P:establishment of centrosome localization"/>
    <property type="evidence" value="ECO:0007669"/>
    <property type="project" value="TreeGrafter"/>
</dbReference>
<organism evidence="7 8">
    <name type="scientific">Hippocampus comes</name>
    <name type="common">Tiger tail seahorse</name>
    <dbReference type="NCBI Taxonomy" id="109280"/>
    <lineage>
        <taxon>Eukaryota</taxon>
        <taxon>Metazoa</taxon>
        <taxon>Chordata</taxon>
        <taxon>Craniata</taxon>
        <taxon>Vertebrata</taxon>
        <taxon>Euteleostomi</taxon>
        <taxon>Actinopterygii</taxon>
        <taxon>Neopterygii</taxon>
        <taxon>Teleostei</taxon>
        <taxon>Neoteleostei</taxon>
        <taxon>Acanthomorphata</taxon>
        <taxon>Syngnathiaria</taxon>
        <taxon>Syngnathiformes</taxon>
        <taxon>Syngnathoidei</taxon>
        <taxon>Syngnathidae</taxon>
        <taxon>Hippocampus</taxon>
    </lineage>
</organism>
<evidence type="ECO:0000313" key="8">
    <source>
        <dbReference type="Proteomes" id="UP000264820"/>
    </source>
</evidence>
<evidence type="ECO:0000256" key="4">
    <source>
        <dbReference type="ARBA" id="ARBA00023212"/>
    </source>
</evidence>
<evidence type="ECO:0000313" key="7">
    <source>
        <dbReference type="Ensembl" id="ENSHCOP00000007740.1"/>
    </source>
</evidence>
<dbReference type="AlphaFoldDB" id="A0A3Q2XSF2"/>
<dbReference type="GO" id="GO:0060271">
    <property type="term" value="P:cilium assembly"/>
    <property type="evidence" value="ECO:0007669"/>
    <property type="project" value="TreeGrafter"/>
</dbReference>
<keyword evidence="8" id="KW-1185">Reference proteome</keyword>
<evidence type="ECO:0000256" key="3">
    <source>
        <dbReference type="ARBA" id="ARBA00023054"/>
    </source>
</evidence>
<keyword evidence="2" id="KW-0963">Cytoplasm</keyword>
<keyword evidence="4" id="KW-0206">Cytoskeleton</keyword>
<dbReference type="InterPro" id="IPR052116">
    <property type="entry name" value="Centro_Cilium_Assembly"/>
</dbReference>
<reference evidence="7" key="2">
    <citation type="submission" date="2025-09" db="UniProtKB">
        <authorList>
            <consortium name="Ensembl"/>
        </authorList>
    </citation>
    <scope>IDENTIFICATION</scope>
</reference>
<evidence type="ECO:0000256" key="1">
    <source>
        <dbReference type="ARBA" id="ARBA00004300"/>
    </source>
</evidence>
<dbReference type="PANTHER" id="PTHR23170">
    <property type="entry name" value="NY-REN-58 ANTIGEN"/>
    <property type="match status" value="1"/>
</dbReference>
<dbReference type="GO" id="GO:0005814">
    <property type="term" value="C:centriole"/>
    <property type="evidence" value="ECO:0007669"/>
    <property type="project" value="TreeGrafter"/>
</dbReference>
<evidence type="ECO:0000256" key="2">
    <source>
        <dbReference type="ARBA" id="ARBA00022490"/>
    </source>
</evidence>
<reference evidence="7" key="1">
    <citation type="submission" date="2025-08" db="UniProtKB">
        <authorList>
            <consortium name="Ensembl"/>
        </authorList>
    </citation>
    <scope>IDENTIFICATION</scope>
</reference>
<dbReference type="Ensembl" id="ENSHCOT00000001492.1">
    <property type="protein sequence ID" value="ENSHCOP00000007740.1"/>
    <property type="gene ID" value="ENSHCOG00000009892.1"/>
</dbReference>